<name>A0A2C9V4K1_MANES</name>
<feature type="transmembrane region" description="Helical" evidence="1">
    <location>
        <begin position="20"/>
        <end position="40"/>
    </location>
</feature>
<sequence>MRSDKIEEKAHHSTTKPAACFCFSVSLSLFVLILSTPPFVSHQASTGSKIA</sequence>
<dbReference type="AlphaFoldDB" id="A0A2C9V4K1"/>
<accession>A0A2C9V4K1</accession>
<keyword evidence="1" id="KW-1133">Transmembrane helix</keyword>
<proteinExistence type="predicted"/>
<evidence type="ECO:0000256" key="1">
    <source>
        <dbReference type="SAM" id="Phobius"/>
    </source>
</evidence>
<dbReference type="EMBL" id="CM004396">
    <property type="protein sequence ID" value="OAY39304.1"/>
    <property type="molecule type" value="Genomic_DNA"/>
</dbReference>
<evidence type="ECO:0000313" key="2">
    <source>
        <dbReference type="EMBL" id="OAY39304.1"/>
    </source>
</evidence>
<reference evidence="2" key="1">
    <citation type="submission" date="2016-02" db="EMBL/GenBank/DDBJ databases">
        <title>WGS assembly of Manihot esculenta.</title>
        <authorList>
            <person name="Bredeson J.V."/>
            <person name="Prochnik S.E."/>
            <person name="Lyons J.B."/>
            <person name="Schmutz J."/>
            <person name="Grimwood J."/>
            <person name="Vrebalov J."/>
            <person name="Bart R.S."/>
            <person name="Amuge T."/>
            <person name="Ferguson M.E."/>
            <person name="Green R."/>
            <person name="Putnam N."/>
            <person name="Stites J."/>
            <person name="Rounsley S."/>
            <person name="Rokhsar D.S."/>
        </authorList>
    </citation>
    <scope>NUCLEOTIDE SEQUENCE [LARGE SCALE GENOMIC DNA]</scope>
    <source>
        <tissue evidence="2">Leaf</tissue>
    </source>
</reference>
<keyword evidence="1" id="KW-0812">Transmembrane</keyword>
<organism evidence="2">
    <name type="scientific">Manihot esculenta</name>
    <name type="common">Cassava</name>
    <name type="synonym">Jatropha manihot</name>
    <dbReference type="NCBI Taxonomy" id="3983"/>
    <lineage>
        <taxon>Eukaryota</taxon>
        <taxon>Viridiplantae</taxon>
        <taxon>Streptophyta</taxon>
        <taxon>Embryophyta</taxon>
        <taxon>Tracheophyta</taxon>
        <taxon>Spermatophyta</taxon>
        <taxon>Magnoliopsida</taxon>
        <taxon>eudicotyledons</taxon>
        <taxon>Gunneridae</taxon>
        <taxon>Pentapetalae</taxon>
        <taxon>rosids</taxon>
        <taxon>fabids</taxon>
        <taxon>Malpighiales</taxon>
        <taxon>Euphorbiaceae</taxon>
        <taxon>Crotonoideae</taxon>
        <taxon>Manihoteae</taxon>
        <taxon>Manihot</taxon>
    </lineage>
</organism>
<protein>
    <submittedName>
        <fullName evidence="2">Uncharacterized protein</fullName>
    </submittedName>
</protein>
<keyword evidence="1" id="KW-0472">Membrane</keyword>
<gene>
    <name evidence="2" type="ORF">MANES_10G083800</name>
</gene>